<dbReference type="EMBL" id="ASRX01000009">
    <property type="protein sequence ID" value="EYF07555.1"/>
    <property type="molecule type" value="Genomic_DNA"/>
</dbReference>
<accession>A0A017TFI2</accession>
<dbReference type="STRING" id="1192034.CAP_8678"/>
<dbReference type="Proteomes" id="UP000019678">
    <property type="component" value="Unassembled WGS sequence"/>
</dbReference>
<proteinExistence type="predicted"/>
<evidence type="ECO:0000313" key="3">
    <source>
        <dbReference type="Proteomes" id="UP000019678"/>
    </source>
</evidence>
<keyword evidence="3" id="KW-1185">Reference proteome</keyword>
<feature type="region of interest" description="Disordered" evidence="1">
    <location>
        <begin position="99"/>
        <end position="119"/>
    </location>
</feature>
<gene>
    <name evidence="2" type="ORF">CAP_8678</name>
</gene>
<dbReference type="AlphaFoldDB" id="A0A017TFI2"/>
<organism evidence="2 3">
    <name type="scientific">Chondromyces apiculatus DSM 436</name>
    <dbReference type="NCBI Taxonomy" id="1192034"/>
    <lineage>
        <taxon>Bacteria</taxon>
        <taxon>Pseudomonadati</taxon>
        <taxon>Myxococcota</taxon>
        <taxon>Polyangia</taxon>
        <taxon>Polyangiales</taxon>
        <taxon>Polyangiaceae</taxon>
        <taxon>Chondromyces</taxon>
    </lineage>
</organism>
<reference evidence="2 3" key="1">
    <citation type="submission" date="2013-05" db="EMBL/GenBank/DDBJ databases">
        <title>Genome assembly of Chondromyces apiculatus DSM 436.</title>
        <authorList>
            <person name="Sharma G."/>
            <person name="Khatri I."/>
            <person name="Kaur C."/>
            <person name="Mayilraj S."/>
            <person name="Subramanian S."/>
        </authorList>
    </citation>
    <scope>NUCLEOTIDE SEQUENCE [LARGE SCALE GENOMIC DNA]</scope>
    <source>
        <strain evidence="2 3">DSM 436</strain>
    </source>
</reference>
<protein>
    <submittedName>
        <fullName evidence="2">Uncharacterized protein</fullName>
    </submittedName>
</protein>
<evidence type="ECO:0000313" key="2">
    <source>
        <dbReference type="EMBL" id="EYF07555.1"/>
    </source>
</evidence>
<comment type="caution">
    <text evidence="2">The sequence shown here is derived from an EMBL/GenBank/DDBJ whole genome shotgun (WGS) entry which is preliminary data.</text>
</comment>
<sequence length="119" mass="12862">MRAKFGPAVVSQVARRVAVCVVCVVCRRAEPLCHRFCRSRMLLDGPLPRCSDVVPYTGWTASGTARSATEVQSKGARLQGVRSGEEACRAHREGLTSFHDGHAMGPFSGGRHHVARTTS</sequence>
<name>A0A017TFI2_9BACT</name>
<evidence type="ECO:0000256" key="1">
    <source>
        <dbReference type="SAM" id="MobiDB-lite"/>
    </source>
</evidence>
<feature type="compositionally biased region" description="Basic residues" evidence="1">
    <location>
        <begin position="110"/>
        <end position="119"/>
    </location>
</feature>